<feature type="region of interest" description="Disordered" evidence="1">
    <location>
        <begin position="196"/>
        <end position="223"/>
    </location>
</feature>
<evidence type="ECO:0000313" key="4">
    <source>
        <dbReference type="Proteomes" id="UP000824082"/>
    </source>
</evidence>
<keyword evidence="2" id="KW-1133">Transmembrane helix</keyword>
<accession>A0A9D1IQE1</accession>
<sequence length="249" mass="26901">MARKKAGKIGRGLLWLAAVVLLLAGVLFFVFTALVHQGQLPFGYQITLIQQSSCDIPLTDTLVLTRQQDSYAPGDSVVFYRQGESSAQPDCGTLQNLEEGLGVTDQSGAVALLTSESVTGKILLCFPTLGKLATWVNGPAQSSLLFWVGILLGVVLLSLAALLMVSAFRAKRPTPLPARSSQAAYQPETELSPVKLFSLDTEELSPPSQPQSSPEDGHYPSPEELEALPWRKYAVQEDVPLHKETPAEK</sequence>
<organism evidence="3 4">
    <name type="scientific">Candidatus Egerieicola faecale</name>
    <dbReference type="NCBI Taxonomy" id="2840774"/>
    <lineage>
        <taxon>Bacteria</taxon>
        <taxon>Bacillati</taxon>
        <taxon>Bacillota</taxon>
        <taxon>Clostridia</taxon>
        <taxon>Eubacteriales</taxon>
        <taxon>Oscillospiraceae</taxon>
        <taxon>Oscillospiraceae incertae sedis</taxon>
        <taxon>Candidatus Egerieicola</taxon>
    </lineage>
</organism>
<dbReference type="EMBL" id="DVMX01000101">
    <property type="protein sequence ID" value="HIU41930.1"/>
    <property type="molecule type" value="Genomic_DNA"/>
</dbReference>
<gene>
    <name evidence="3" type="ORF">IAD19_05195</name>
</gene>
<comment type="caution">
    <text evidence="3">The sequence shown here is derived from an EMBL/GenBank/DDBJ whole genome shotgun (WGS) entry which is preliminary data.</text>
</comment>
<feature type="transmembrane region" description="Helical" evidence="2">
    <location>
        <begin position="144"/>
        <end position="165"/>
    </location>
</feature>
<reference evidence="3" key="1">
    <citation type="submission" date="2020-10" db="EMBL/GenBank/DDBJ databases">
        <authorList>
            <person name="Gilroy R."/>
        </authorList>
    </citation>
    <scope>NUCLEOTIDE SEQUENCE</scope>
    <source>
        <strain evidence="3">4509</strain>
    </source>
</reference>
<evidence type="ECO:0000313" key="3">
    <source>
        <dbReference type="EMBL" id="HIU41930.1"/>
    </source>
</evidence>
<name>A0A9D1IQE1_9FIRM</name>
<proteinExistence type="predicted"/>
<dbReference type="Proteomes" id="UP000824082">
    <property type="component" value="Unassembled WGS sequence"/>
</dbReference>
<evidence type="ECO:0000256" key="2">
    <source>
        <dbReference type="SAM" id="Phobius"/>
    </source>
</evidence>
<keyword evidence="2" id="KW-0472">Membrane</keyword>
<evidence type="ECO:0000256" key="1">
    <source>
        <dbReference type="SAM" id="MobiDB-lite"/>
    </source>
</evidence>
<reference evidence="3" key="2">
    <citation type="journal article" date="2021" name="PeerJ">
        <title>Extensive microbial diversity within the chicken gut microbiome revealed by metagenomics and culture.</title>
        <authorList>
            <person name="Gilroy R."/>
            <person name="Ravi A."/>
            <person name="Getino M."/>
            <person name="Pursley I."/>
            <person name="Horton D.L."/>
            <person name="Alikhan N.F."/>
            <person name="Baker D."/>
            <person name="Gharbi K."/>
            <person name="Hall N."/>
            <person name="Watson M."/>
            <person name="Adriaenssens E.M."/>
            <person name="Foster-Nyarko E."/>
            <person name="Jarju S."/>
            <person name="Secka A."/>
            <person name="Antonio M."/>
            <person name="Oren A."/>
            <person name="Chaudhuri R.R."/>
            <person name="La Ragione R."/>
            <person name="Hildebrand F."/>
            <person name="Pallen M.J."/>
        </authorList>
    </citation>
    <scope>NUCLEOTIDE SEQUENCE</scope>
    <source>
        <strain evidence="3">4509</strain>
    </source>
</reference>
<protein>
    <submittedName>
        <fullName evidence="3">Uncharacterized protein</fullName>
    </submittedName>
</protein>
<dbReference type="AlphaFoldDB" id="A0A9D1IQE1"/>
<feature type="transmembrane region" description="Helical" evidence="2">
    <location>
        <begin position="12"/>
        <end position="35"/>
    </location>
</feature>
<keyword evidence="2" id="KW-0812">Transmembrane</keyword>